<evidence type="ECO:0000313" key="1">
    <source>
        <dbReference type="EMBL" id="UOQ66740.1"/>
    </source>
</evidence>
<accession>A0ABY4G7K1</accession>
<sequence>MNAARVWLHRRWNEYDTRTVVHHPGSHLTAEQLKAGYNWAYQEFYFWANITWASLAHDSVKHQIRHFAYAGGWKRFEPLWNFMIKTRQLNSMWPWLEVILAKVQGKRPVDTPTPADVIPLPINFIAHQGRRIVQLISAFRATATRTTASKLKACLCGLRHIGSLSDN</sequence>
<gene>
    <name evidence="1" type="ORF">MUN86_02080</name>
</gene>
<dbReference type="RefSeq" id="WP_245121141.1">
    <property type="nucleotide sequence ID" value="NZ_CP095061.1"/>
</dbReference>
<proteinExistence type="predicted"/>
<protein>
    <submittedName>
        <fullName evidence="1">Uncharacterized protein</fullName>
    </submittedName>
</protein>
<reference evidence="1" key="1">
    <citation type="submission" date="2022-04" db="EMBL/GenBank/DDBJ databases">
        <title>Hymenobacter sp. isolated from the air.</title>
        <authorList>
            <person name="Won M."/>
            <person name="Lee C.-M."/>
            <person name="Woen H.-Y."/>
            <person name="Kwon S.-W."/>
        </authorList>
    </citation>
    <scope>NUCLEOTIDE SEQUENCE</scope>
    <source>
        <strain evidence="1">5420S-77</strain>
    </source>
</reference>
<evidence type="ECO:0000313" key="2">
    <source>
        <dbReference type="Proteomes" id="UP000830401"/>
    </source>
</evidence>
<dbReference type="EMBL" id="CP095061">
    <property type="protein sequence ID" value="UOQ66740.1"/>
    <property type="molecule type" value="Genomic_DNA"/>
</dbReference>
<dbReference type="Proteomes" id="UP000830401">
    <property type="component" value="Chromosome"/>
</dbReference>
<organism evidence="1 2">
    <name type="scientific">Hymenobacter volaticus</name>
    <dbReference type="NCBI Taxonomy" id="2932254"/>
    <lineage>
        <taxon>Bacteria</taxon>
        <taxon>Pseudomonadati</taxon>
        <taxon>Bacteroidota</taxon>
        <taxon>Cytophagia</taxon>
        <taxon>Cytophagales</taxon>
        <taxon>Hymenobacteraceae</taxon>
        <taxon>Hymenobacter</taxon>
    </lineage>
</organism>
<name>A0ABY4G7K1_9BACT</name>
<keyword evidence="2" id="KW-1185">Reference proteome</keyword>